<evidence type="ECO:0000313" key="4">
    <source>
        <dbReference type="Proteomes" id="UP000034329"/>
    </source>
</evidence>
<organism evidence="3 4">
    <name type="scientific">Candidatus Woesebacteria bacterium GW2011_GWB1_45_5</name>
    <dbReference type="NCBI Taxonomy" id="1618581"/>
    <lineage>
        <taxon>Bacteria</taxon>
        <taxon>Candidatus Woeseibacteriota</taxon>
    </lineage>
</organism>
<feature type="transmembrane region" description="Helical" evidence="1">
    <location>
        <begin position="6"/>
        <end position="28"/>
    </location>
</feature>
<evidence type="ECO:0000256" key="1">
    <source>
        <dbReference type="SAM" id="Phobius"/>
    </source>
</evidence>
<dbReference type="Gene3D" id="2.30.30.40">
    <property type="entry name" value="SH3 Domains"/>
    <property type="match status" value="1"/>
</dbReference>
<keyword evidence="1" id="KW-0472">Membrane</keyword>
<reference evidence="3 4" key="1">
    <citation type="journal article" date="2015" name="Nature">
        <title>rRNA introns, odd ribosomes, and small enigmatic genomes across a large radiation of phyla.</title>
        <authorList>
            <person name="Brown C.T."/>
            <person name="Hug L.A."/>
            <person name="Thomas B.C."/>
            <person name="Sharon I."/>
            <person name="Castelle C.J."/>
            <person name="Singh A."/>
            <person name="Wilkins M.J."/>
            <person name="Williams K.H."/>
            <person name="Banfield J.F."/>
        </authorList>
    </citation>
    <scope>NUCLEOTIDE SEQUENCE [LARGE SCALE GENOMIC DNA]</scope>
</reference>
<dbReference type="EMBL" id="LCLA01000005">
    <property type="protein sequence ID" value="KKU10692.1"/>
    <property type="molecule type" value="Genomic_DNA"/>
</dbReference>
<dbReference type="InterPro" id="IPR003646">
    <property type="entry name" value="SH3-like_bac-type"/>
</dbReference>
<dbReference type="PROSITE" id="PS51781">
    <property type="entry name" value="SH3B"/>
    <property type="match status" value="1"/>
</dbReference>
<dbReference type="AlphaFoldDB" id="A0A0G1MRF5"/>
<dbReference type="Pfam" id="PF08308">
    <property type="entry name" value="PEGA"/>
    <property type="match status" value="2"/>
</dbReference>
<evidence type="ECO:0000313" key="3">
    <source>
        <dbReference type="EMBL" id="KKU10692.1"/>
    </source>
</evidence>
<feature type="domain" description="SH3b" evidence="2">
    <location>
        <begin position="201"/>
        <end position="277"/>
    </location>
</feature>
<dbReference type="Proteomes" id="UP000034329">
    <property type="component" value="Unassembled WGS sequence"/>
</dbReference>
<comment type="caution">
    <text evidence="3">The sequence shown here is derived from an EMBL/GenBank/DDBJ whole genome shotgun (WGS) entry which is preliminary data.</text>
</comment>
<keyword evidence="1" id="KW-1133">Transmembrane helix</keyword>
<evidence type="ECO:0000259" key="2">
    <source>
        <dbReference type="PROSITE" id="PS51781"/>
    </source>
</evidence>
<sequence>MRWVKAGLIAFFTGIFVIAAIFFLTVYLKPKPAGLFIDTNPSSSVYINGSLVGKTPYKGTLEAGGVTVKLVPELGENLLPFETKITLVGGIQTVIGREFAASEEESSGSIISFEKEGGKETSLIVISTPENAQVSVDGVPRGFAPYKTSTISPAEHQITVRAPEYADRIMTLKTVAGYRLTVFAKLAKIKQAEPEVQEPEPKTYIEILPTPTGYLRVRSEPGGAGREIDQVEPGNKYLFLEEDAETGWYKIQLESPTAGLPDGRSGWVSNQYSKKVKEVSEPDDANTAV</sequence>
<dbReference type="InterPro" id="IPR013229">
    <property type="entry name" value="PEGA"/>
</dbReference>
<accession>A0A0G1MRF5</accession>
<name>A0A0G1MRF5_9BACT</name>
<proteinExistence type="predicted"/>
<protein>
    <submittedName>
        <fullName evidence="3">PEGA domain protein</fullName>
    </submittedName>
</protein>
<gene>
    <name evidence="3" type="ORF">UX13_C0005G0005</name>
</gene>
<dbReference type="Pfam" id="PF08239">
    <property type="entry name" value="SH3_3"/>
    <property type="match status" value="1"/>
</dbReference>
<keyword evidence="1" id="KW-0812">Transmembrane</keyword>